<feature type="region of interest" description="Disordered" evidence="1">
    <location>
        <begin position="1"/>
        <end position="42"/>
    </location>
</feature>
<proteinExistence type="predicted"/>
<reference evidence="2 3" key="1">
    <citation type="submission" date="2017-03" db="EMBL/GenBank/DDBJ databases">
        <title>Draft genome sequence of Streptomyces scabrisporus NF3, endophyte isolated from Amphipterygium adstringens.</title>
        <authorList>
            <person name="Vazquez M."/>
            <person name="Ceapa C.D."/>
            <person name="Rodriguez Luna D."/>
            <person name="Sanchez Esquivel S."/>
        </authorList>
    </citation>
    <scope>NUCLEOTIDE SEQUENCE [LARGE SCALE GENOMIC DNA]</scope>
    <source>
        <strain evidence="2 3">NF3</strain>
    </source>
</reference>
<keyword evidence="3" id="KW-1185">Reference proteome</keyword>
<accession>A0A1T3NYQ6</accession>
<evidence type="ECO:0000256" key="1">
    <source>
        <dbReference type="SAM" id="MobiDB-lite"/>
    </source>
</evidence>
<dbReference type="Proteomes" id="UP000190037">
    <property type="component" value="Unassembled WGS sequence"/>
</dbReference>
<name>A0A1T3NYQ6_9ACTN</name>
<dbReference type="RefSeq" id="WP_078976246.1">
    <property type="nucleotide sequence ID" value="NZ_MWQN01000001.1"/>
</dbReference>
<evidence type="ECO:0000313" key="2">
    <source>
        <dbReference type="EMBL" id="OPC81973.1"/>
    </source>
</evidence>
<gene>
    <name evidence="2" type="ORF">B4N89_14425</name>
</gene>
<sequence length="84" mass="9259">MFSEWPQACDTLPGRTAKDRADDRNRFGGGGASGPRKDPVVFRPVQIDPDTRVYVLVVTARKTDPAFDPKAYDAAGKEIKNTHL</sequence>
<comment type="caution">
    <text evidence="2">The sequence shown here is derived from an EMBL/GenBank/DDBJ whole genome shotgun (WGS) entry which is preliminary data.</text>
</comment>
<dbReference type="OrthoDB" id="9835869at2"/>
<protein>
    <submittedName>
        <fullName evidence="2">Uncharacterized protein</fullName>
    </submittedName>
</protein>
<feature type="compositionally biased region" description="Basic and acidic residues" evidence="1">
    <location>
        <begin position="16"/>
        <end position="26"/>
    </location>
</feature>
<evidence type="ECO:0000313" key="3">
    <source>
        <dbReference type="Proteomes" id="UP000190037"/>
    </source>
</evidence>
<dbReference type="EMBL" id="MWQN01000001">
    <property type="protein sequence ID" value="OPC81973.1"/>
    <property type="molecule type" value="Genomic_DNA"/>
</dbReference>
<dbReference type="AlphaFoldDB" id="A0A1T3NYQ6"/>
<dbReference type="STRING" id="159449.B4N89_14425"/>
<organism evidence="2 3">
    <name type="scientific">Embleya scabrispora</name>
    <dbReference type="NCBI Taxonomy" id="159449"/>
    <lineage>
        <taxon>Bacteria</taxon>
        <taxon>Bacillati</taxon>
        <taxon>Actinomycetota</taxon>
        <taxon>Actinomycetes</taxon>
        <taxon>Kitasatosporales</taxon>
        <taxon>Streptomycetaceae</taxon>
        <taxon>Embleya</taxon>
    </lineage>
</organism>